<evidence type="ECO:0000313" key="4">
    <source>
        <dbReference type="Proteomes" id="UP000002051"/>
    </source>
</evidence>
<accession>A0A072TYB7</accession>
<dbReference type="EnsemblPlants" id="KEH22191">
    <property type="protein sequence ID" value="KEH22191"/>
    <property type="gene ID" value="MTR_7g034100"/>
</dbReference>
<keyword evidence="4" id="KW-1185">Reference proteome</keyword>
<evidence type="ECO:0000313" key="3">
    <source>
        <dbReference type="EnsemblPlants" id="KEH22191"/>
    </source>
</evidence>
<reference evidence="2 4" key="2">
    <citation type="journal article" date="2014" name="BMC Genomics">
        <title>An improved genome release (version Mt4.0) for the model legume Medicago truncatula.</title>
        <authorList>
            <person name="Tang H."/>
            <person name="Krishnakumar V."/>
            <person name="Bidwell S."/>
            <person name="Rosen B."/>
            <person name="Chan A."/>
            <person name="Zhou S."/>
            <person name="Gentzbittel L."/>
            <person name="Childs K.L."/>
            <person name="Yandell M."/>
            <person name="Gundlach H."/>
            <person name="Mayer K.F."/>
            <person name="Schwartz D.C."/>
            <person name="Town C.D."/>
        </authorList>
    </citation>
    <scope>GENOME REANNOTATION</scope>
    <source>
        <strain evidence="2">A17</strain>
        <strain evidence="3 4">cv. Jemalong A17</strain>
    </source>
</reference>
<feature type="region of interest" description="Disordered" evidence="1">
    <location>
        <begin position="20"/>
        <end position="44"/>
    </location>
</feature>
<dbReference type="AlphaFoldDB" id="A0A072TYB7"/>
<dbReference type="Proteomes" id="UP000002051">
    <property type="component" value="Unassembled WGS sequence"/>
</dbReference>
<name>A0A072TYB7_MEDTR</name>
<organism evidence="2 4">
    <name type="scientific">Medicago truncatula</name>
    <name type="common">Barrel medic</name>
    <name type="synonym">Medicago tribuloides</name>
    <dbReference type="NCBI Taxonomy" id="3880"/>
    <lineage>
        <taxon>Eukaryota</taxon>
        <taxon>Viridiplantae</taxon>
        <taxon>Streptophyta</taxon>
        <taxon>Embryophyta</taxon>
        <taxon>Tracheophyta</taxon>
        <taxon>Spermatophyta</taxon>
        <taxon>Magnoliopsida</taxon>
        <taxon>eudicotyledons</taxon>
        <taxon>Gunneridae</taxon>
        <taxon>Pentapetalae</taxon>
        <taxon>rosids</taxon>
        <taxon>fabids</taxon>
        <taxon>Fabales</taxon>
        <taxon>Fabaceae</taxon>
        <taxon>Papilionoideae</taxon>
        <taxon>50 kb inversion clade</taxon>
        <taxon>NPAAA clade</taxon>
        <taxon>Hologalegina</taxon>
        <taxon>IRL clade</taxon>
        <taxon>Trifolieae</taxon>
        <taxon>Medicago</taxon>
    </lineage>
</organism>
<reference evidence="2 4" key="1">
    <citation type="journal article" date="2011" name="Nature">
        <title>The Medicago genome provides insight into the evolution of rhizobial symbioses.</title>
        <authorList>
            <person name="Young N.D."/>
            <person name="Debelle F."/>
            <person name="Oldroyd G.E."/>
            <person name="Geurts R."/>
            <person name="Cannon S.B."/>
            <person name="Udvardi M.K."/>
            <person name="Benedito V.A."/>
            <person name="Mayer K.F."/>
            <person name="Gouzy J."/>
            <person name="Schoof H."/>
            <person name="Van de Peer Y."/>
            <person name="Proost S."/>
            <person name="Cook D.R."/>
            <person name="Meyers B.C."/>
            <person name="Spannagl M."/>
            <person name="Cheung F."/>
            <person name="De Mita S."/>
            <person name="Krishnakumar V."/>
            <person name="Gundlach H."/>
            <person name="Zhou S."/>
            <person name="Mudge J."/>
            <person name="Bharti A.K."/>
            <person name="Murray J.D."/>
            <person name="Naoumkina M.A."/>
            <person name="Rosen B."/>
            <person name="Silverstein K.A."/>
            <person name="Tang H."/>
            <person name="Rombauts S."/>
            <person name="Zhao P.X."/>
            <person name="Zhou P."/>
            <person name="Barbe V."/>
            <person name="Bardou P."/>
            <person name="Bechner M."/>
            <person name="Bellec A."/>
            <person name="Berger A."/>
            <person name="Berges H."/>
            <person name="Bidwell S."/>
            <person name="Bisseling T."/>
            <person name="Choisne N."/>
            <person name="Couloux A."/>
            <person name="Denny R."/>
            <person name="Deshpande S."/>
            <person name="Dai X."/>
            <person name="Doyle J.J."/>
            <person name="Dudez A.M."/>
            <person name="Farmer A.D."/>
            <person name="Fouteau S."/>
            <person name="Franken C."/>
            <person name="Gibelin C."/>
            <person name="Gish J."/>
            <person name="Goldstein S."/>
            <person name="Gonzalez A.J."/>
            <person name="Green P.J."/>
            <person name="Hallab A."/>
            <person name="Hartog M."/>
            <person name="Hua A."/>
            <person name="Humphray S.J."/>
            <person name="Jeong D.H."/>
            <person name="Jing Y."/>
            <person name="Jocker A."/>
            <person name="Kenton S.M."/>
            <person name="Kim D.J."/>
            <person name="Klee K."/>
            <person name="Lai H."/>
            <person name="Lang C."/>
            <person name="Lin S."/>
            <person name="Macmil S.L."/>
            <person name="Magdelenat G."/>
            <person name="Matthews L."/>
            <person name="McCorrison J."/>
            <person name="Monaghan E.L."/>
            <person name="Mun J.H."/>
            <person name="Najar F.Z."/>
            <person name="Nicholson C."/>
            <person name="Noirot C."/>
            <person name="O'Bleness M."/>
            <person name="Paule C.R."/>
            <person name="Poulain J."/>
            <person name="Prion F."/>
            <person name="Qin B."/>
            <person name="Qu C."/>
            <person name="Retzel E.F."/>
            <person name="Riddle C."/>
            <person name="Sallet E."/>
            <person name="Samain S."/>
            <person name="Samson N."/>
            <person name="Sanders I."/>
            <person name="Saurat O."/>
            <person name="Scarpelli C."/>
            <person name="Schiex T."/>
            <person name="Segurens B."/>
            <person name="Severin A.J."/>
            <person name="Sherrier D.J."/>
            <person name="Shi R."/>
            <person name="Sims S."/>
            <person name="Singer S.R."/>
            <person name="Sinharoy S."/>
            <person name="Sterck L."/>
            <person name="Viollet A."/>
            <person name="Wang B.B."/>
            <person name="Wang K."/>
            <person name="Wang M."/>
            <person name="Wang X."/>
            <person name="Warfsmann J."/>
            <person name="Weissenbach J."/>
            <person name="White D.D."/>
            <person name="White J.D."/>
            <person name="Wiley G.B."/>
            <person name="Wincker P."/>
            <person name="Xing Y."/>
            <person name="Yang L."/>
            <person name="Yao Z."/>
            <person name="Ying F."/>
            <person name="Zhai J."/>
            <person name="Zhou L."/>
            <person name="Zuber A."/>
            <person name="Denarie J."/>
            <person name="Dixon R.A."/>
            <person name="May G.D."/>
            <person name="Schwartz D.C."/>
            <person name="Rogers J."/>
            <person name="Quetier F."/>
            <person name="Town C.D."/>
            <person name="Roe B.A."/>
        </authorList>
    </citation>
    <scope>NUCLEOTIDE SEQUENCE [LARGE SCALE GENOMIC DNA]</scope>
    <source>
        <strain evidence="2">A17</strain>
        <strain evidence="3 4">cv. Jemalong A17</strain>
    </source>
</reference>
<proteinExistence type="predicted"/>
<dbReference type="HOGENOM" id="CLU_2472499_0_0_1"/>
<protein>
    <submittedName>
        <fullName evidence="2 3">Uncharacterized protein</fullName>
    </submittedName>
</protein>
<dbReference type="EMBL" id="CM001223">
    <property type="protein sequence ID" value="KEH22191.1"/>
    <property type="molecule type" value="Genomic_DNA"/>
</dbReference>
<sequence>MFSNKTEVSKFALLKFIQKNQPETATASPPSTRTITNGTSEFGDNRNQQLQAIGIEWNRNFKTQQQEENKKAITIELEQQYEHGSSKE</sequence>
<evidence type="ECO:0000313" key="2">
    <source>
        <dbReference type="EMBL" id="KEH22191.1"/>
    </source>
</evidence>
<evidence type="ECO:0000256" key="1">
    <source>
        <dbReference type="SAM" id="MobiDB-lite"/>
    </source>
</evidence>
<reference evidence="3" key="3">
    <citation type="submission" date="2015-04" db="UniProtKB">
        <authorList>
            <consortium name="EnsemblPlants"/>
        </authorList>
    </citation>
    <scope>IDENTIFICATION</scope>
    <source>
        <strain evidence="3">cv. Jemalong A17</strain>
    </source>
</reference>
<gene>
    <name evidence="2" type="ordered locus">MTR_7g034100</name>
</gene>